<evidence type="ECO:0000259" key="2">
    <source>
        <dbReference type="PROSITE" id="PS51670"/>
    </source>
</evidence>
<dbReference type="InterPro" id="IPR003582">
    <property type="entry name" value="ShKT_dom"/>
</dbReference>
<reference evidence="4" key="1">
    <citation type="submission" date="2022-11" db="UniProtKB">
        <authorList>
            <consortium name="WormBaseParasite"/>
        </authorList>
    </citation>
    <scope>IDENTIFICATION</scope>
</reference>
<evidence type="ECO:0000313" key="3">
    <source>
        <dbReference type="Proteomes" id="UP000887540"/>
    </source>
</evidence>
<comment type="caution">
    <text evidence="1">Lacks conserved residue(s) required for the propagation of feature annotation.</text>
</comment>
<proteinExistence type="predicted"/>
<feature type="disulfide bond" evidence="1">
    <location>
        <begin position="347"/>
        <end position="381"/>
    </location>
</feature>
<dbReference type="Gene3D" id="1.10.10.1940">
    <property type="match status" value="1"/>
</dbReference>
<dbReference type="AlphaFoldDB" id="A0A914C9S9"/>
<keyword evidence="1" id="KW-1015">Disulfide bond</keyword>
<name>A0A914C9S9_9BILA</name>
<keyword evidence="3" id="KW-1185">Reference proteome</keyword>
<evidence type="ECO:0000256" key="1">
    <source>
        <dbReference type="PROSITE-ProRule" id="PRU01005"/>
    </source>
</evidence>
<protein>
    <submittedName>
        <fullName evidence="4">ShKT domain-containing protein</fullName>
    </submittedName>
</protein>
<organism evidence="3 4">
    <name type="scientific">Acrobeloides nanus</name>
    <dbReference type="NCBI Taxonomy" id="290746"/>
    <lineage>
        <taxon>Eukaryota</taxon>
        <taxon>Metazoa</taxon>
        <taxon>Ecdysozoa</taxon>
        <taxon>Nematoda</taxon>
        <taxon>Chromadorea</taxon>
        <taxon>Rhabditida</taxon>
        <taxon>Tylenchina</taxon>
        <taxon>Cephalobomorpha</taxon>
        <taxon>Cephaloboidea</taxon>
        <taxon>Cephalobidae</taxon>
        <taxon>Acrobeloides</taxon>
    </lineage>
</organism>
<accession>A0A914C9S9</accession>
<dbReference type="Proteomes" id="UP000887540">
    <property type="component" value="Unplaced"/>
</dbReference>
<evidence type="ECO:0000313" key="4">
    <source>
        <dbReference type="WBParaSite" id="ACRNAN_Path_661.g2487.t1"/>
    </source>
</evidence>
<dbReference type="SMART" id="SM00254">
    <property type="entry name" value="ShKT"/>
    <property type="match status" value="2"/>
</dbReference>
<feature type="domain" description="ShKT" evidence="2">
    <location>
        <begin position="347"/>
        <end position="381"/>
    </location>
</feature>
<sequence length="441" mass="50862">MACAVKIWHSKGQTEVVCHEIPSLCLSQYKVLYEDYYFRMSLSKNTLDQQQFDNSQPKITSTSPNSIFIVNSKTEPINIKTGAHSLKFNPDMDNLSMAIFKPRNAKMPILLNMETDKKQVKDYERLKPKKKNIYPNAIQVDGEAERMDMDIENLPFEIKEDVDFDELEQFDYKMLKTNIISTSPTPISISPITLLNITTTSKYDFVKATNLSMPVISKTSTTSEPIAESQTPSKKVSNFDYTKVINKLSSMQVKEPIRLQIKPKKNLKLNYINKKQQISRPFLHVGEVVPIGRINRLRESIPLSSQWFVKIKHNKLHSIKVSSKKITTTTSRPSLTTPSYRFNNTHCLDSHQLCSFWAKLYECEKNLFWMKTQCPKSCGYCVENNTSDKHMDLINIKDESQQGCVNSHKNCEFWKNLGECERNPTWMKKHCRFSCICSASS</sequence>
<dbReference type="Pfam" id="PF01549">
    <property type="entry name" value="ShK"/>
    <property type="match status" value="2"/>
</dbReference>
<dbReference type="PROSITE" id="PS51670">
    <property type="entry name" value="SHKT"/>
    <property type="match status" value="2"/>
</dbReference>
<feature type="domain" description="ShKT" evidence="2">
    <location>
        <begin position="404"/>
        <end position="437"/>
    </location>
</feature>
<dbReference type="WBParaSite" id="ACRNAN_Path_661.g2487.t1">
    <property type="protein sequence ID" value="ACRNAN_Path_661.g2487.t1"/>
    <property type="gene ID" value="ACRNAN_Path_661.g2487"/>
</dbReference>